<gene>
    <name evidence="2" type="ORF">EDS130_LOCUS33644</name>
    <name evidence="1" type="ORF">XAT740_LOCUS29977</name>
</gene>
<accession>A0A815HPS5</accession>
<organism evidence="2 4">
    <name type="scientific">Adineta ricciae</name>
    <name type="common">Rotifer</name>
    <dbReference type="NCBI Taxonomy" id="249248"/>
    <lineage>
        <taxon>Eukaryota</taxon>
        <taxon>Metazoa</taxon>
        <taxon>Spiralia</taxon>
        <taxon>Gnathifera</taxon>
        <taxon>Rotifera</taxon>
        <taxon>Eurotatoria</taxon>
        <taxon>Bdelloidea</taxon>
        <taxon>Adinetida</taxon>
        <taxon>Adinetidae</taxon>
        <taxon>Adineta</taxon>
    </lineage>
</organism>
<sequence>MISILIGICVFAVFIHYHITHWSNKNKTSKRSLYPIKKTKKCIDIEETSICQLDLDKRLYHQLQNLEYYSDALLPAYNRLLSLFDSVIDAARTSSTRNILNAVQTFSKQALIDFLNAEYTDVNERYNAYLARRKNGGSREMFPDFDYARHWLRTSAPVKYVDGAWLGGIHRVTTDSAHRPYTKTLWQILSEELGDGDLQKNHVWIYRELLQSIGVDDIGTGDSEEFVSSIRNVNNDARVWTAAIAQLCISLFPETFLPEILGFNMSYECLPLHLLITIHELRELNIDPYYFVLHVSIDNNHSGHAAMGMDAVVAYITSLPAEDQNKAWKRVQTGFLLASELPTTPRPRSQLDTALAQVFEEKTHTAKSLHLSCPARIGGRVGKKLSEWLDPISYPVHSLAFLRALADSRWIVRGQPEKSRLVHEIKWNGRMFGAFTIGELAVLEAWIRELAPPTLLAERSKSYETFTGVQTTLPKIELASKFIDILDRPSAPRHQGTTFETVVFASMLSFENKHDALMGLLSVSAVPFEYLPSLPAKCASSYGMMAVKCLRALYGFLPESDACAGMHAVTSNTPTLGVKEIASISLSNMDMSVREFVTKVMHLSARPEQNESLLVGLQSGFIEYVFEACKQLGAISAKEMEKLDEIRVRCRHAIDHYTAERNEDKRWLADMIKGEQAVRTIISYIID</sequence>
<evidence type="ECO:0000313" key="2">
    <source>
        <dbReference type="EMBL" id="CAF1357857.1"/>
    </source>
</evidence>
<dbReference type="AlphaFoldDB" id="A0A815HPS5"/>
<proteinExistence type="predicted"/>
<dbReference type="Proteomes" id="UP000663828">
    <property type="component" value="Unassembled WGS sequence"/>
</dbReference>
<evidence type="ECO:0000313" key="4">
    <source>
        <dbReference type="Proteomes" id="UP000663852"/>
    </source>
</evidence>
<dbReference type="Pfam" id="PF14518">
    <property type="entry name" value="Haem_oxygenas_2"/>
    <property type="match status" value="1"/>
</dbReference>
<dbReference type="EMBL" id="CAJNOJ010000271">
    <property type="protein sequence ID" value="CAF1357857.1"/>
    <property type="molecule type" value="Genomic_DNA"/>
</dbReference>
<dbReference type="InterPro" id="IPR016084">
    <property type="entry name" value="Haem_Oase-like_multi-hlx"/>
</dbReference>
<dbReference type="Gene3D" id="1.20.910.10">
    <property type="entry name" value="Heme oxygenase-like"/>
    <property type="match status" value="1"/>
</dbReference>
<evidence type="ECO:0000313" key="1">
    <source>
        <dbReference type="EMBL" id="CAF1322265.1"/>
    </source>
</evidence>
<evidence type="ECO:0000313" key="3">
    <source>
        <dbReference type="Proteomes" id="UP000663828"/>
    </source>
</evidence>
<dbReference type="OrthoDB" id="10057598at2759"/>
<reference evidence="2" key="1">
    <citation type="submission" date="2021-02" db="EMBL/GenBank/DDBJ databases">
        <authorList>
            <person name="Nowell W R."/>
        </authorList>
    </citation>
    <scope>NUCLEOTIDE SEQUENCE</scope>
</reference>
<protein>
    <submittedName>
        <fullName evidence="2">Uncharacterized protein</fullName>
    </submittedName>
</protein>
<keyword evidence="3" id="KW-1185">Reference proteome</keyword>
<dbReference type="SMART" id="SM01236">
    <property type="entry name" value="Haem_oxygenase_2"/>
    <property type="match status" value="1"/>
</dbReference>
<dbReference type="EMBL" id="CAJNOR010002643">
    <property type="protein sequence ID" value="CAF1322265.1"/>
    <property type="molecule type" value="Genomic_DNA"/>
</dbReference>
<name>A0A815HPS5_ADIRI</name>
<dbReference type="Proteomes" id="UP000663852">
    <property type="component" value="Unassembled WGS sequence"/>
</dbReference>
<comment type="caution">
    <text evidence="2">The sequence shown here is derived from an EMBL/GenBank/DDBJ whole genome shotgun (WGS) entry which is preliminary data.</text>
</comment>